<proteinExistence type="predicted"/>
<keyword evidence="3" id="KW-1185">Reference proteome</keyword>
<protein>
    <submittedName>
        <fullName evidence="2">Uncharacterized protein</fullName>
    </submittedName>
</protein>
<name>A0A419VV28_9BACT</name>
<dbReference type="Proteomes" id="UP000283387">
    <property type="component" value="Unassembled WGS sequence"/>
</dbReference>
<accession>A0A419VV28</accession>
<evidence type="ECO:0000313" key="2">
    <source>
        <dbReference type="EMBL" id="RKD85971.1"/>
    </source>
</evidence>
<gene>
    <name evidence="2" type="ORF">BC643_4287</name>
</gene>
<comment type="caution">
    <text evidence="2">The sequence shown here is derived from an EMBL/GenBank/DDBJ whole genome shotgun (WGS) entry which is preliminary data.</text>
</comment>
<sequence length="143" mass="15991">MMRSNTFSTAFRKLALSLLLIGLAGLTDSALAQSSKTKNPIRFSFEIVGNRKDAFSAGETIDVRLTAIQLDRSCTQGIEKTRIFLKGLKSIHQNSWIENKDGSWEKVITVLVNEKGKELQITAYHESDAGKTVEIFNLKRKES</sequence>
<feature type="signal peptide" evidence="1">
    <location>
        <begin position="1"/>
        <end position="32"/>
    </location>
</feature>
<evidence type="ECO:0000313" key="3">
    <source>
        <dbReference type="Proteomes" id="UP000283387"/>
    </source>
</evidence>
<organism evidence="2 3">
    <name type="scientific">Mangrovibacterium diazotrophicum</name>
    <dbReference type="NCBI Taxonomy" id="1261403"/>
    <lineage>
        <taxon>Bacteria</taxon>
        <taxon>Pseudomonadati</taxon>
        <taxon>Bacteroidota</taxon>
        <taxon>Bacteroidia</taxon>
        <taxon>Marinilabiliales</taxon>
        <taxon>Prolixibacteraceae</taxon>
        <taxon>Mangrovibacterium</taxon>
    </lineage>
</organism>
<evidence type="ECO:0000256" key="1">
    <source>
        <dbReference type="SAM" id="SignalP"/>
    </source>
</evidence>
<reference evidence="2 3" key="1">
    <citation type="submission" date="2018-09" db="EMBL/GenBank/DDBJ databases">
        <title>Genomic Encyclopedia of Archaeal and Bacterial Type Strains, Phase II (KMG-II): from individual species to whole genera.</title>
        <authorList>
            <person name="Goeker M."/>
        </authorList>
    </citation>
    <scope>NUCLEOTIDE SEQUENCE [LARGE SCALE GENOMIC DNA]</scope>
    <source>
        <strain evidence="2 3">DSM 27148</strain>
    </source>
</reference>
<dbReference type="AlphaFoldDB" id="A0A419VV28"/>
<keyword evidence="1" id="KW-0732">Signal</keyword>
<dbReference type="RefSeq" id="WP_120275293.1">
    <property type="nucleotide sequence ID" value="NZ_RAPN01000005.1"/>
</dbReference>
<feature type="chain" id="PRO_5018971713" evidence="1">
    <location>
        <begin position="33"/>
        <end position="143"/>
    </location>
</feature>
<dbReference type="EMBL" id="RAPN01000005">
    <property type="protein sequence ID" value="RKD85971.1"/>
    <property type="molecule type" value="Genomic_DNA"/>
</dbReference>